<evidence type="ECO:0000259" key="1">
    <source>
        <dbReference type="Pfam" id="PF24840"/>
    </source>
</evidence>
<protein>
    <recommendedName>
        <fullName evidence="1">SigF-like NTF2-like domain-containing protein</fullName>
    </recommendedName>
</protein>
<reference evidence="2 3" key="1">
    <citation type="journal article" date="2025" name="Microbiol. Resour. Announc.">
        <title>Draft genome sequences for Neonectria magnoliae and Neonectria punicea, canker pathogens of Liriodendron tulipifera and Acer saccharum in West Virginia.</title>
        <authorList>
            <person name="Petronek H.M."/>
            <person name="Kasson M.T."/>
            <person name="Metheny A.M."/>
            <person name="Stauder C.M."/>
            <person name="Lovett B."/>
            <person name="Lynch S.C."/>
            <person name="Garnas J.R."/>
            <person name="Kasson L.R."/>
            <person name="Stajich J.E."/>
        </authorList>
    </citation>
    <scope>NUCLEOTIDE SEQUENCE [LARGE SCALE GENOMIC DNA]</scope>
    <source>
        <strain evidence="2 3">NRRL 64651</strain>
    </source>
</reference>
<dbReference type="Proteomes" id="UP001498421">
    <property type="component" value="Unassembled WGS sequence"/>
</dbReference>
<evidence type="ECO:0000313" key="2">
    <source>
        <dbReference type="EMBL" id="KAK7427174.1"/>
    </source>
</evidence>
<gene>
    <name evidence="2" type="ORF">QQZ08_006287</name>
</gene>
<organism evidence="2 3">
    <name type="scientific">Neonectria magnoliae</name>
    <dbReference type="NCBI Taxonomy" id="2732573"/>
    <lineage>
        <taxon>Eukaryota</taxon>
        <taxon>Fungi</taxon>
        <taxon>Dikarya</taxon>
        <taxon>Ascomycota</taxon>
        <taxon>Pezizomycotina</taxon>
        <taxon>Sordariomycetes</taxon>
        <taxon>Hypocreomycetidae</taxon>
        <taxon>Hypocreales</taxon>
        <taxon>Nectriaceae</taxon>
        <taxon>Neonectria</taxon>
    </lineage>
</organism>
<sequence>MEHPVQEIAGVIKYLTDGSPEQQENAISHYFLPNASFSHPCNRVPSSQGSSPMESGIDSLWVVLSIYRWYRALSPHLDIKVDSAGKHQN</sequence>
<keyword evidence="3" id="KW-1185">Reference proteome</keyword>
<dbReference type="PANTHER" id="PTHR35393">
    <property type="entry name" value="CHROMOSOME 1, WHOLE GENOME SHOTGUN SEQUENCE"/>
    <property type="match status" value="1"/>
</dbReference>
<comment type="caution">
    <text evidence="2">The sequence shown here is derived from an EMBL/GenBank/DDBJ whole genome shotgun (WGS) entry which is preliminary data.</text>
</comment>
<dbReference type="EMBL" id="JAZAVK010000056">
    <property type="protein sequence ID" value="KAK7427174.1"/>
    <property type="molecule type" value="Genomic_DNA"/>
</dbReference>
<dbReference type="InterPro" id="IPR057514">
    <property type="entry name" value="NTF2_SigF"/>
</dbReference>
<name>A0ABR1I286_9HYPO</name>
<feature type="domain" description="SigF-like NTF2-like" evidence="1">
    <location>
        <begin position="1"/>
        <end position="83"/>
    </location>
</feature>
<accession>A0ABR1I286</accession>
<proteinExistence type="predicted"/>
<evidence type="ECO:0000313" key="3">
    <source>
        <dbReference type="Proteomes" id="UP001498421"/>
    </source>
</evidence>
<dbReference type="Pfam" id="PF24840">
    <property type="entry name" value="NTF2_SigF"/>
    <property type="match status" value="1"/>
</dbReference>
<dbReference type="PANTHER" id="PTHR35393:SF1">
    <property type="entry name" value="SNOAL-LIKE DOMAIN-CONTAINING PROTEIN"/>
    <property type="match status" value="1"/>
</dbReference>